<dbReference type="SUPFAM" id="SSF53335">
    <property type="entry name" value="S-adenosyl-L-methionine-dependent methyltransferases"/>
    <property type="match status" value="1"/>
</dbReference>
<dbReference type="RefSeq" id="WP_009540507.1">
    <property type="nucleotide sequence ID" value="NZ_ANHY01000008.1"/>
</dbReference>
<dbReference type="SUPFAM" id="SSF47757">
    <property type="entry name" value="Chemotaxis receptor methyltransferase CheR, N-terminal domain"/>
    <property type="match status" value="1"/>
</dbReference>
<feature type="active site" evidence="6">
    <location>
        <position position="38"/>
    </location>
</feature>
<proteinExistence type="predicted"/>
<dbReference type="Pfam" id="PF03705">
    <property type="entry name" value="CheR_N"/>
    <property type="match status" value="1"/>
</dbReference>
<dbReference type="EMBL" id="ANHY01000008">
    <property type="protein sequence ID" value="EKV30440.1"/>
    <property type="molecule type" value="Genomic_DNA"/>
</dbReference>
<dbReference type="SMART" id="SM00138">
    <property type="entry name" value="MeTrc"/>
    <property type="match status" value="1"/>
</dbReference>
<dbReference type="Gene3D" id="3.30.450.20">
    <property type="entry name" value="PAS domain"/>
    <property type="match status" value="1"/>
</dbReference>
<dbReference type="CDD" id="cd00130">
    <property type="entry name" value="PAS"/>
    <property type="match status" value="1"/>
</dbReference>
<dbReference type="OrthoDB" id="5287260at2"/>
<dbReference type="InterPro" id="IPR029063">
    <property type="entry name" value="SAM-dependent_MTases_sf"/>
</dbReference>
<dbReference type="CDD" id="cd16434">
    <property type="entry name" value="CheB-CheR_fusion"/>
    <property type="match status" value="1"/>
</dbReference>
<dbReference type="Pfam" id="PF01339">
    <property type="entry name" value="CheB_methylest"/>
    <property type="match status" value="1"/>
</dbReference>
<dbReference type="InterPro" id="IPR022642">
    <property type="entry name" value="CheR_C"/>
</dbReference>
<evidence type="ECO:0000256" key="4">
    <source>
        <dbReference type="ARBA" id="ARBA00022679"/>
    </source>
</evidence>
<evidence type="ECO:0000256" key="2">
    <source>
        <dbReference type="ARBA" id="ARBA00012534"/>
    </source>
</evidence>
<feature type="domain" description="CheR-type methyltransferase" evidence="9">
    <location>
        <begin position="231"/>
        <end position="490"/>
    </location>
</feature>
<dbReference type="InterPro" id="IPR000673">
    <property type="entry name" value="Sig_transdc_resp-reg_Me-estase"/>
</dbReference>
<feature type="active site" evidence="6">
    <location>
        <position position="157"/>
    </location>
</feature>
<dbReference type="PATRIC" id="fig|1238182.3.peg.2061"/>
<protein>
    <recommendedName>
        <fullName evidence="2">protein-glutamate O-methyltransferase</fullName>
        <ecNumber evidence="2">2.1.1.80</ecNumber>
    </recommendedName>
</protein>
<keyword evidence="3 10" id="KW-0489">Methyltransferase</keyword>
<dbReference type="SUPFAM" id="SSF57997">
    <property type="entry name" value="Tropomyosin"/>
    <property type="match status" value="1"/>
</dbReference>
<sequence>MPDDKVPETTDEAPEAAEAQTSRRGRRRKVTVVGIAASAGGLEALGHLVTHLPADSTMAYVVVQHMAPQHPSMLAQLLARQTDLKVVEITDGMRVEPNVIHITPPNTDLDIEDGTLSLREPHAAIGPKPSADYFFASLAEDQGENAIGIILSGTGSDGAHGVRAVKAAGGITMAQDEDSARYAGMPRAAVETGCVDFIMTPERMGEELVELLVNPKRAQLVAEDENSDAVQKLLLMVKNRLGVDFTGYKKTTILRRIKRRMAACRSETLDDYLAYINEVPQELEALRNDILISVTSFFRDQEAYDALEKVIPDLVRDKKPGDTIRVWVPACASGEEAYSLAILLAEELGDQLANYQVQIFATDVDADALARARKALYPDAALKTMSREMLSRYFLARGGYYQVVKSVRDMIVFAKHDLIQDPPFLRIDLISCRNLLIYFNAALQQKVINIFHYALNPGKYLLLGKSETVGSATSRFHTVNKKWKLFRRLGEGRTQPREQVTSFQPRGTGTEMGGPSRQRREKDVSLNDIAMAALISTYAPPTALVDRDGRILHVHGDMQGFLQLGQGAPDLNIFSMVRKELRADARSLFSRAQQKRTELSGPTSSFMRDGEENHVRLSVRPLALSMDELYMISFEPVQPAVTAPPGDSAGTGDGDPRMQELEQELVATRENLQTVVEELETANEELQSLNEELQASNEELQSSNEELETSNEELQSTNEELTTVNEELQIKSAELASANADLENILRSVGFPLIAIDRSMRVTRFNQPAKRIFDLHPTDIGQTITSVTCKVDLPGLRDMLADVVEKGETRHDTVRSGDVSYEAQFRPFHDDMGSPTGAVLTFVEGTAVKQPTDAS</sequence>
<feature type="active site" evidence="6">
    <location>
        <position position="65"/>
    </location>
</feature>
<dbReference type="InterPro" id="IPR000014">
    <property type="entry name" value="PAS"/>
</dbReference>
<dbReference type="InterPro" id="IPR050903">
    <property type="entry name" value="Bact_Chemotaxis_MeTrfase"/>
</dbReference>
<dbReference type="Pfam" id="PF01739">
    <property type="entry name" value="CheR"/>
    <property type="match status" value="1"/>
</dbReference>
<feature type="domain" description="CheB-type methylesterase" evidence="8">
    <location>
        <begin position="32"/>
        <end position="210"/>
    </location>
</feature>
<dbReference type="InterPro" id="IPR000780">
    <property type="entry name" value="CheR_MeTrfase"/>
</dbReference>
<dbReference type="InterPro" id="IPR035965">
    <property type="entry name" value="PAS-like_dom_sf"/>
</dbReference>
<keyword evidence="6" id="KW-0145">Chemotaxis</keyword>
<feature type="region of interest" description="Disordered" evidence="7">
    <location>
        <begin position="1"/>
        <end position="25"/>
    </location>
</feature>
<evidence type="ECO:0000256" key="1">
    <source>
        <dbReference type="ARBA" id="ARBA00001541"/>
    </source>
</evidence>
<evidence type="ECO:0000259" key="8">
    <source>
        <dbReference type="PROSITE" id="PS50122"/>
    </source>
</evidence>
<evidence type="ECO:0000256" key="7">
    <source>
        <dbReference type="SAM" id="MobiDB-lite"/>
    </source>
</evidence>
<feature type="compositionally biased region" description="Polar residues" evidence="7">
    <location>
        <begin position="497"/>
        <end position="507"/>
    </location>
</feature>
<feature type="region of interest" description="Disordered" evidence="7">
    <location>
        <begin position="492"/>
        <end position="522"/>
    </location>
</feature>
<keyword evidence="4 10" id="KW-0808">Transferase</keyword>
<dbReference type="Gene3D" id="1.10.155.10">
    <property type="entry name" value="Chemotaxis receptor methyltransferase CheR, N-terminal domain"/>
    <property type="match status" value="1"/>
</dbReference>
<feature type="compositionally biased region" description="Low complexity" evidence="7">
    <location>
        <begin position="694"/>
        <end position="704"/>
    </location>
</feature>
<comment type="caution">
    <text evidence="10">The sequence shown here is derived from an EMBL/GenBank/DDBJ whole genome shotgun (WGS) entry which is preliminary data.</text>
</comment>
<dbReference type="PANTHER" id="PTHR24422">
    <property type="entry name" value="CHEMOTAXIS PROTEIN METHYLTRANSFERASE"/>
    <property type="match status" value="1"/>
</dbReference>
<evidence type="ECO:0000313" key="10">
    <source>
        <dbReference type="EMBL" id="EKV30440.1"/>
    </source>
</evidence>
<dbReference type="GO" id="GO:0032259">
    <property type="term" value="P:methylation"/>
    <property type="evidence" value="ECO:0007669"/>
    <property type="project" value="UniProtKB-KW"/>
</dbReference>
<dbReference type="AlphaFoldDB" id="K9GWQ9"/>
<dbReference type="PROSITE" id="PS50123">
    <property type="entry name" value="CHER"/>
    <property type="match status" value="1"/>
</dbReference>
<feature type="region of interest" description="Disordered" evidence="7">
    <location>
        <begin position="694"/>
        <end position="716"/>
    </location>
</feature>
<dbReference type="PRINTS" id="PR00996">
    <property type="entry name" value="CHERMTFRASE"/>
</dbReference>
<evidence type="ECO:0000313" key="11">
    <source>
        <dbReference type="Proteomes" id="UP000009881"/>
    </source>
</evidence>
<name>K9GWQ9_9PROT</name>
<organism evidence="10 11">
    <name type="scientific">Caenispirillum salinarum AK4</name>
    <dbReference type="NCBI Taxonomy" id="1238182"/>
    <lineage>
        <taxon>Bacteria</taxon>
        <taxon>Pseudomonadati</taxon>
        <taxon>Pseudomonadota</taxon>
        <taxon>Alphaproteobacteria</taxon>
        <taxon>Rhodospirillales</taxon>
        <taxon>Novispirillaceae</taxon>
        <taxon>Caenispirillum</taxon>
    </lineage>
</organism>
<dbReference type="Pfam" id="PF13596">
    <property type="entry name" value="PAS_10"/>
    <property type="match status" value="1"/>
</dbReference>
<dbReference type="Gene3D" id="3.40.50.150">
    <property type="entry name" value="Vaccinia Virus protein VP39"/>
    <property type="match status" value="1"/>
</dbReference>
<dbReference type="GO" id="GO:0008984">
    <property type="term" value="F:protein-glutamate methylesterase activity"/>
    <property type="evidence" value="ECO:0007669"/>
    <property type="project" value="InterPro"/>
</dbReference>
<keyword evidence="11" id="KW-1185">Reference proteome</keyword>
<dbReference type="EC" id="2.1.1.80" evidence="2"/>
<dbReference type="Proteomes" id="UP000009881">
    <property type="component" value="Unassembled WGS sequence"/>
</dbReference>
<reference evidence="10 11" key="1">
    <citation type="journal article" date="2013" name="Genome Announc.">
        <title>Draft Genome Sequence of an Alphaproteobacterium, Caenispirillum salinarum AK4(T), Isolated from a Solar Saltern.</title>
        <authorList>
            <person name="Khatri I."/>
            <person name="Singh A."/>
            <person name="Korpole S."/>
            <person name="Pinnaka A.K."/>
            <person name="Subramanian S."/>
        </authorList>
    </citation>
    <scope>NUCLEOTIDE SEQUENCE [LARGE SCALE GENOMIC DNA]</scope>
    <source>
        <strain evidence="10 11">AK4</strain>
    </source>
</reference>
<dbReference type="GO" id="GO:0005737">
    <property type="term" value="C:cytoplasm"/>
    <property type="evidence" value="ECO:0007669"/>
    <property type="project" value="InterPro"/>
</dbReference>
<comment type="catalytic activity">
    <reaction evidence="1">
        <text>L-glutamyl-[protein] + S-adenosyl-L-methionine = [protein]-L-glutamate 5-O-methyl ester + S-adenosyl-L-homocysteine</text>
        <dbReference type="Rhea" id="RHEA:24452"/>
        <dbReference type="Rhea" id="RHEA-COMP:10208"/>
        <dbReference type="Rhea" id="RHEA-COMP:10311"/>
        <dbReference type="ChEBI" id="CHEBI:29973"/>
        <dbReference type="ChEBI" id="CHEBI:57856"/>
        <dbReference type="ChEBI" id="CHEBI:59789"/>
        <dbReference type="ChEBI" id="CHEBI:82795"/>
        <dbReference type="EC" id="2.1.1.80"/>
    </reaction>
</comment>
<dbReference type="InterPro" id="IPR035909">
    <property type="entry name" value="CheB_C"/>
</dbReference>
<keyword evidence="6" id="KW-0378">Hydrolase</keyword>
<dbReference type="Gene3D" id="3.40.50.180">
    <property type="entry name" value="Methylesterase CheB, C-terminal domain"/>
    <property type="match status" value="1"/>
</dbReference>
<gene>
    <name evidence="10" type="ORF">C882_4399</name>
</gene>
<evidence type="ECO:0000256" key="6">
    <source>
        <dbReference type="PROSITE-ProRule" id="PRU00050"/>
    </source>
</evidence>
<evidence type="ECO:0000256" key="5">
    <source>
        <dbReference type="ARBA" id="ARBA00022691"/>
    </source>
</evidence>
<evidence type="ECO:0000259" key="9">
    <source>
        <dbReference type="PROSITE" id="PS50123"/>
    </source>
</evidence>
<accession>K9GWQ9</accession>
<dbReference type="GO" id="GO:0008983">
    <property type="term" value="F:protein-glutamate O-methyltransferase activity"/>
    <property type="evidence" value="ECO:0007669"/>
    <property type="project" value="UniProtKB-EC"/>
</dbReference>
<dbReference type="SUPFAM" id="SSF55785">
    <property type="entry name" value="PYP-like sensor domain (PAS domain)"/>
    <property type="match status" value="1"/>
</dbReference>
<dbReference type="InterPro" id="IPR022641">
    <property type="entry name" value="CheR_N"/>
</dbReference>
<dbReference type="STRING" id="1238182.C882_4399"/>
<evidence type="ECO:0000256" key="3">
    <source>
        <dbReference type="ARBA" id="ARBA00022603"/>
    </source>
</evidence>
<keyword evidence="5" id="KW-0949">S-adenosyl-L-methionine</keyword>
<dbReference type="GO" id="GO:0000156">
    <property type="term" value="F:phosphorelay response regulator activity"/>
    <property type="evidence" value="ECO:0007669"/>
    <property type="project" value="InterPro"/>
</dbReference>
<dbReference type="PROSITE" id="PS50122">
    <property type="entry name" value="CHEB"/>
    <property type="match status" value="1"/>
</dbReference>
<dbReference type="SUPFAM" id="SSF52738">
    <property type="entry name" value="Methylesterase CheB, C-terminal domain"/>
    <property type="match status" value="1"/>
</dbReference>
<dbReference type="eggNOG" id="COG2201">
    <property type="taxonomic scope" value="Bacteria"/>
</dbReference>
<dbReference type="GO" id="GO:0006935">
    <property type="term" value="P:chemotaxis"/>
    <property type="evidence" value="ECO:0007669"/>
    <property type="project" value="UniProtKB-UniRule"/>
</dbReference>
<dbReference type="eggNOG" id="COG1352">
    <property type="taxonomic scope" value="Bacteria"/>
</dbReference>
<dbReference type="InterPro" id="IPR036804">
    <property type="entry name" value="CheR_N_sf"/>
</dbReference>